<dbReference type="PROSITE" id="PS51449">
    <property type="entry name" value="MTTASE_N"/>
    <property type="match status" value="1"/>
</dbReference>
<feature type="domain" description="Radical SAM core" evidence="9">
    <location>
        <begin position="112"/>
        <end position="334"/>
    </location>
</feature>
<gene>
    <name evidence="10" type="ORF">GGQ83_001051</name>
</gene>
<comment type="cofactor">
    <cofactor evidence="1">
        <name>[4Fe-4S] cluster</name>
        <dbReference type="ChEBI" id="CHEBI:49883"/>
    </cofactor>
</comment>
<evidence type="ECO:0000256" key="3">
    <source>
        <dbReference type="ARBA" id="ARBA00022679"/>
    </source>
</evidence>
<feature type="domain" description="MTTase N-terminal" evidence="8">
    <location>
        <begin position="1"/>
        <end position="101"/>
    </location>
</feature>
<keyword evidence="3 10" id="KW-0808">Transferase</keyword>
<keyword evidence="4" id="KW-0949">S-adenosyl-L-methionine</keyword>
<dbReference type="PANTHER" id="PTHR11918">
    <property type="entry name" value="RADICAL SAM PROTEINS"/>
    <property type="match status" value="1"/>
</dbReference>
<evidence type="ECO:0000259" key="8">
    <source>
        <dbReference type="PROSITE" id="PS51449"/>
    </source>
</evidence>
<evidence type="ECO:0000256" key="5">
    <source>
        <dbReference type="ARBA" id="ARBA00022723"/>
    </source>
</evidence>
<dbReference type="PROSITE" id="PS51918">
    <property type="entry name" value="RADICAL_SAM"/>
    <property type="match status" value="1"/>
</dbReference>
<keyword evidence="5" id="KW-0479">Metal-binding</keyword>
<keyword evidence="7" id="KW-0411">Iron-sulfur</keyword>
<keyword evidence="6" id="KW-0408">Iron</keyword>
<evidence type="ECO:0000256" key="7">
    <source>
        <dbReference type="ARBA" id="ARBA00023014"/>
    </source>
</evidence>
<dbReference type="EC" id="2.8.4.5" evidence="10"/>
<comment type="caution">
    <text evidence="10">The sequence shown here is derived from an EMBL/GenBank/DDBJ whole genome shotgun (WGS) entry which is preliminary data.</text>
</comment>
<dbReference type="InterPro" id="IPR058240">
    <property type="entry name" value="rSAM_sf"/>
</dbReference>
<evidence type="ECO:0000259" key="9">
    <source>
        <dbReference type="PROSITE" id="PS51918"/>
    </source>
</evidence>
<evidence type="ECO:0000256" key="2">
    <source>
        <dbReference type="ARBA" id="ARBA00022485"/>
    </source>
</evidence>
<dbReference type="InterPro" id="IPR007197">
    <property type="entry name" value="rSAM"/>
</dbReference>
<dbReference type="SFLD" id="SFLDS00029">
    <property type="entry name" value="Radical_SAM"/>
    <property type="match status" value="1"/>
</dbReference>
<reference evidence="10 11" key="1">
    <citation type="submission" date="2020-08" db="EMBL/GenBank/DDBJ databases">
        <title>Genomic Encyclopedia of Type Strains, Phase IV (KMG-IV): sequencing the most valuable type-strain genomes for metagenomic binning, comparative biology and taxonomic classification.</title>
        <authorList>
            <person name="Goeker M."/>
        </authorList>
    </citation>
    <scope>NUCLEOTIDE SEQUENCE [LARGE SCALE GENOMIC DNA]</scope>
    <source>
        <strain evidence="10 11">DSM 19979</strain>
    </source>
</reference>
<dbReference type="SFLD" id="SFLDG01082">
    <property type="entry name" value="B12-binding_domain_containing"/>
    <property type="match status" value="1"/>
</dbReference>
<dbReference type="Gene3D" id="3.40.50.12160">
    <property type="entry name" value="Methylthiotransferase, N-terminal domain"/>
    <property type="match status" value="1"/>
</dbReference>
<evidence type="ECO:0000256" key="4">
    <source>
        <dbReference type="ARBA" id="ARBA00022691"/>
    </source>
</evidence>
<dbReference type="Pfam" id="PF00919">
    <property type="entry name" value="UPF0004"/>
    <property type="match status" value="1"/>
</dbReference>
<dbReference type="Proteomes" id="UP000553193">
    <property type="component" value="Unassembled WGS sequence"/>
</dbReference>
<keyword evidence="11" id="KW-1185">Reference proteome</keyword>
<dbReference type="Pfam" id="PF04055">
    <property type="entry name" value="Radical_SAM"/>
    <property type="match status" value="1"/>
</dbReference>
<sequence length="391" mass="41473">MAETLTFGCRLNIAESETMRRLAGDMDALIVNTCAVTGEAEAQARQAIRRAAREKPGRPILVTGCAAQINPGAWAALPGVARVIGNGAKLDRARWDAPVAAMDREAPIGLAAGGGTRAFLAVQQGCDHACTFCIIPAGRGPARAMPVDQAVAAVRDLASRHAEVVLTGVDLASHPELPALIRAVLRAVPELPRLRLSSLDPAALDDRFWAVFAEEPRLAPYLHLSAQHGDDLMLKRMKRRHARADVLRVAARARSLRGDVALGADLIAGFPTEAEAHFAAMEALVAEAGLSFLHVFPYSARTGTPAARMPQLPMALRRERAARLRAAGAAERARFLAARIGTTAEALFEADGRAHTEHFAPLRVASPPPAGTLLRLRVAGSDGTTLTGETI</sequence>
<evidence type="ECO:0000256" key="1">
    <source>
        <dbReference type="ARBA" id="ARBA00001966"/>
    </source>
</evidence>
<evidence type="ECO:0000313" key="11">
    <source>
        <dbReference type="Proteomes" id="UP000553193"/>
    </source>
</evidence>
<dbReference type="InterPro" id="IPR013848">
    <property type="entry name" value="Methylthiotransferase_N"/>
</dbReference>
<evidence type="ECO:0000313" key="10">
    <source>
        <dbReference type="EMBL" id="MBB3897625.1"/>
    </source>
</evidence>
<dbReference type="GO" id="GO:0035598">
    <property type="term" value="F:tRNA (N(6)-L-threonylcarbamoyladenosine(37)-C(2))-methylthiotransferase activity"/>
    <property type="evidence" value="ECO:0007669"/>
    <property type="project" value="UniProtKB-EC"/>
</dbReference>
<dbReference type="GO" id="GO:0046872">
    <property type="term" value="F:metal ion binding"/>
    <property type="evidence" value="ECO:0007669"/>
    <property type="project" value="UniProtKB-KW"/>
</dbReference>
<dbReference type="PROSITE" id="PS01278">
    <property type="entry name" value="MTTASE_RADICAL"/>
    <property type="match status" value="1"/>
</dbReference>
<proteinExistence type="predicted"/>
<dbReference type="SUPFAM" id="SSF102114">
    <property type="entry name" value="Radical SAM enzymes"/>
    <property type="match status" value="1"/>
</dbReference>
<dbReference type="GO" id="GO:0051539">
    <property type="term" value="F:4 iron, 4 sulfur cluster binding"/>
    <property type="evidence" value="ECO:0007669"/>
    <property type="project" value="UniProtKB-KW"/>
</dbReference>
<dbReference type="AlphaFoldDB" id="A0A840ABV9"/>
<dbReference type="EMBL" id="JACIDJ010000001">
    <property type="protein sequence ID" value="MBB3897625.1"/>
    <property type="molecule type" value="Genomic_DNA"/>
</dbReference>
<name>A0A840ABV9_9PROT</name>
<dbReference type="InterPro" id="IPR023404">
    <property type="entry name" value="rSAM_horseshoe"/>
</dbReference>
<keyword evidence="2" id="KW-0004">4Fe-4S</keyword>
<evidence type="ECO:0000256" key="6">
    <source>
        <dbReference type="ARBA" id="ARBA00023004"/>
    </source>
</evidence>
<protein>
    <submittedName>
        <fullName evidence="10">Threonylcarbamoyladenosine tRNA methylthiotransferase MtaB</fullName>
        <ecNumber evidence="10">2.8.4.5</ecNumber>
    </submittedName>
</protein>
<dbReference type="SMART" id="SM00729">
    <property type="entry name" value="Elp3"/>
    <property type="match status" value="1"/>
</dbReference>
<dbReference type="CDD" id="cd01335">
    <property type="entry name" value="Radical_SAM"/>
    <property type="match status" value="1"/>
</dbReference>
<dbReference type="PANTHER" id="PTHR11918:SF45">
    <property type="entry name" value="THREONYLCARBAMOYLADENOSINE TRNA METHYLTHIOTRANSFERASE"/>
    <property type="match status" value="1"/>
</dbReference>
<dbReference type="InterPro" id="IPR038135">
    <property type="entry name" value="Methylthiotransferase_N_sf"/>
</dbReference>
<dbReference type="InterPro" id="IPR020612">
    <property type="entry name" value="Methylthiotransferase_CS"/>
</dbReference>
<dbReference type="Gene3D" id="3.80.30.20">
    <property type="entry name" value="tm_1862 like domain"/>
    <property type="match status" value="1"/>
</dbReference>
<dbReference type="InterPro" id="IPR006638">
    <property type="entry name" value="Elp3/MiaA/NifB-like_rSAM"/>
</dbReference>
<accession>A0A840ABV9</accession>
<organism evidence="10 11">
    <name type="scientific">Roseococcus suduntuyensis</name>
    <dbReference type="NCBI Taxonomy" id="455361"/>
    <lineage>
        <taxon>Bacteria</taxon>
        <taxon>Pseudomonadati</taxon>
        <taxon>Pseudomonadota</taxon>
        <taxon>Alphaproteobacteria</taxon>
        <taxon>Acetobacterales</taxon>
        <taxon>Roseomonadaceae</taxon>
        <taxon>Roseococcus</taxon>
    </lineage>
</organism>